<protein>
    <submittedName>
        <fullName evidence="4">C-type lectin domain containing 1</fullName>
    </submittedName>
</protein>
<dbReference type="InterPro" id="IPR016187">
    <property type="entry name" value="CTDL_fold"/>
</dbReference>
<dbReference type="STRING" id="8187.ENSLCAP00010009205"/>
<dbReference type="SMART" id="SM00034">
    <property type="entry name" value="CLECT"/>
    <property type="match status" value="1"/>
</dbReference>
<dbReference type="GeneTree" id="ENSGT01030000234575"/>
<dbReference type="InterPro" id="IPR016186">
    <property type="entry name" value="C-type_lectin-like/link_sf"/>
</dbReference>
<dbReference type="CDD" id="cd03590">
    <property type="entry name" value="CLECT_DC-SIGN_like"/>
    <property type="match status" value="1"/>
</dbReference>
<keyword evidence="1" id="KW-0430">Lectin</keyword>
<reference evidence="4" key="3">
    <citation type="submission" date="2025-09" db="UniProtKB">
        <authorList>
            <consortium name="Ensembl"/>
        </authorList>
    </citation>
    <scope>IDENTIFICATION</scope>
</reference>
<dbReference type="InterPro" id="IPR001304">
    <property type="entry name" value="C-type_lectin-like"/>
</dbReference>
<reference evidence="5" key="1">
    <citation type="submission" date="2015-09" db="EMBL/GenBank/DDBJ databases">
        <authorList>
            <person name="Sai Rama Sridatta P."/>
        </authorList>
    </citation>
    <scope>NUCLEOTIDE SEQUENCE [LARGE SCALE GENOMIC DNA]</scope>
</reference>
<accession>A0A4W6CF08</accession>
<dbReference type="GO" id="GO:0030246">
    <property type="term" value="F:carbohydrate binding"/>
    <property type="evidence" value="ECO:0007669"/>
    <property type="project" value="UniProtKB-KW"/>
</dbReference>
<dbReference type="Ensembl" id="ENSLCAT00010009420.1">
    <property type="protein sequence ID" value="ENSLCAP00010009205.1"/>
    <property type="gene ID" value="ENSLCAG00010004418.1"/>
</dbReference>
<dbReference type="InParanoid" id="A0A4W6CF08"/>
<evidence type="ECO:0000313" key="4">
    <source>
        <dbReference type="Ensembl" id="ENSLCAP00010009205.1"/>
    </source>
</evidence>
<evidence type="ECO:0000313" key="5">
    <source>
        <dbReference type="Proteomes" id="UP000314980"/>
    </source>
</evidence>
<proteinExistence type="predicted"/>
<evidence type="ECO:0000256" key="1">
    <source>
        <dbReference type="ARBA" id="ARBA00022734"/>
    </source>
</evidence>
<dbReference type="PROSITE" id="PS50041">
    <property type="entry name" value="C_TYPE_LECTIN_2"/>
    <property type="match status" value="1"/>
</dbReference>
<dbReference type="InterPro" id="IPR050111">
    <property type="entry name" value="C-type_lectin/snaclec_domain"/>
</dbReference>
<dbReference type="AlphaFoldDB" id="A0A4W6CF08"/>
<sequence length="226" mass="26240">MHQDPHREESYHIRPLREEFHHGWGHIVLCVLVGLLVSEAYSETIEEELAHVKLRLHFMKNLYKKLCNQYSEVAANCSAPAVRCSECPEGWFQVENQCFILRSDKMDWANSQKNCTDSGGHLAILTNREELDAVRRENRRIGEAVFKNYWIGLTDIENEGHWKWVDNSTLKVAFWDMQAKEPDNHLSGGKEGEDCVVVDSTTETWFDVPCSFMYPRICQMDATPFE</sequence>
<dbReference type="Pfam" id="PF00059">
    <property type="entry name" value="Lectin_C"/>
    <property type="match status" value="1"/>
</dbReference>
<organism evidence="4 5">
    <name type="scientific">Lates calcarifer</name>
    <name type="common">Barramundi</name>
    <name type="synonym">Holocentrus calcarifer</name>
    <dbReference type="NCBI Taxonomy" id="8187"/>
    <lineage>
        <taxon>Eukaryota</taxon>
        <taxon>Metazoa</taxon>
        <taxon>Chordata</taxon>
        <taxon>Craniata</taxon>
        <taxon>Vertebrata</taxon>
        <taxon>Euteleostomi</taxon>
        <taxon>Actinopterygii</taxon>
        <taxon>Neopterygii</taxon>
        <taxon>Teleostei</taxon>
        <taxon>Neoteleostei</taxon>
        <taxon>Acanthomorphata</taxon>
        <taxon>Carangaria</taxon>
        <taxon>Carangaria incertae sedis</taxon>
        <taxon>Centropomidae</taxon>
        <taxon>Lates</taxon>
    </lineage>
</organism>
<dbReference type="Gene3D" id="3.10.100.10">
    <property type="entry name" value="Mannose-Binding Protein A, subunit A"/>
    <property type="match status" value="1"/>
</dbReference>
<name>A0A4W6CF08_LATCA</name>
<keyword evidence="5" id="KW-1185">Reference proteome</keyword>
<dbReference type="InterPro" id="IPR033989">
    <property type="entry name" value="CD209-like_CTLD"/>
</dbReference>
<reference evidence="4" key="2">
    <citation type="submission" date="2025-08" db="UniProtKB">
        <authorList>
            <consortium name="Ensembl"/>
        </authorList>
    </citation>
    <scope>IDENTIFICATION</scope>
</reference>
<keyword evidence="2" id="KW-0732">Signal</keyword>
<evidence type="ECO:0000256" key="2">
    <source>
        <dbReference type="SAM" id="SignalP"/>
    </source>
</evidence>
<feature type="chain" id="PRO_5021332725" evidence="2">
    <location>
        <begin position="43"/>
        <end position="226"/>
    </location>
</feature>
<dbReference type="SUPFAM" id="SSF56436">
    <property type="entry name" value="C-type lectin-like"/>
    <property type="match status" value="1"/>
</dbReference>
<feature type="signal peptide" evidence="2">
    <location>
        <begin position="1"/>
        <end position="42"/>
    </location>
</feature>
<dbReference type="Proteomes" id="UP000314980">
    <property type="component" value="Unassembled WGS sequence"/>
</dbReference>
<feature type="domain" description="C-type lectin" evidence="3">
    <location>
        <begin position="94"/>
        <end position="219"/>
    </location>
</feature>
<dbReference type="PANTHER" id="PTHR22803">
    <property type="entry name" value="MANNOSE, PHOSPHOLIPASE, LECTIN RECEPTOR RELATED"/>
    <property type="match status" value="1"/>
</dbReference>
<evidence type="ECO:0000259" key="3">
    <source>
        <dbReference type="PROSITE" id="PS50041"/>
    </source>
</evidence>